<name>A0A644XNX7_9ZZZZ</name>
<proteinExistence type="predicted"/>
<dbReference type="NCBIfam" id="NF045663">
    <property type="entry name" value="diclust_near_Sec"/>
    <property type="match status" value="1"/>
</dbReference>
<dbReference type="InterPro" id="IPR028261">
    <property type="entry name" value="DPD_II"/>
</dbReference>
<organism evidence="7">
    <name type="scientific">bioreactor metagenome</name>
    <dbReference type="NCBI Taxonomy" id="1076179"/>
    <lineage>
        <taxon>unclassified sequences</taxon>
        <taxon>metagenomes</taxon>
        <taxon>ecological metagenomes</taxon>
    </lineage>
</organism>
<comment type="caution">
    <text evidence="7">The sequence shown here is derived from an EMBL/GenBank/DDBJ whole genome shotgun (WGS) entry which is preliminary data.</text>
</comment>
<dbReference type="InterPro" id="IPR009051">
    <property type="entry name" value="Helical_ferredxn"/>
</dbReference>
<dbReference type="GO" id="GO:0051539">
    <property type="term" value="F:4 iron, 4 sulfur cluster binding"/>
    <property type="evidence" value="ECO:0007669"/>
    <property type="project" value="UniProtKB-KW"/>
</dbReference>
<dbReference type="GO" id="GO:0046872">
    <property type="term" value="F:metal ion binding"/>
    <property type="evidence" value="ECO:0007669"/>
    <property type="project" value="UniProtKB-KW"/>
</dbReference>
<evidence type="ECO:0000259" key="6">
    <source>
        <dbReference type="PROSITE" id="PS51379"/>
    </source>
</evidence>
<evidence type="ECO:0000256" key="4">
    <source>
        <dbReference type="ARBA" id="ARBA00023004"/>
    </source>
</evidence>
<dbReference type="InterPro" id="IPR051460">
    <property type="entry name" value="HdrC_iron-sulfur_subunit"/>
</dbReference>
<dbReference type="PANTHER" id="PTHR43255:SF1">
    <property type="entry name" value="IRON-SULFUR-BINDING OXIDOREDUCTASE FADF-RELATED"/>
    <property type="match status" value="1"/>
</dbReference>
<protein>
    <recommendedName>
        <fullName evidence="6">4Fe-4S ferredoxin-type domain-containing protein</fullName>
    </recommendedName>
</protein>
<keyword evidence="2" id="KW-0479">Metal-binding</keyword>
<dbReference type="PROSITE" id="PS00198">
    <property type="entry name" value="4FE4S_FER_1"/>
    <property type="match status" value="1"/>
</dbReference>
<dbReference type="Pfam" id="PF14691">
    <property type="entry name" value="Fer4_20"/>
    <property type="match status" value="1"/>
</dbReference>
<keyword evidence="1" id="KW-0004">4Fe-4S</keyword>
<keyword evidence="5" id="KW-0411">Iron-sulfur</keyword>
<dbReference type="InterPro" id="IPR017896">
    <property type="entry name" value="4Fe4S_Fe-S-bd"/>
</dbReference>
<evidence type="ECO:0000256" key="1">
    <source>
        <dbReference type="ARBA" id="ARBA00022485"/>
    </source>
</evidence>
<dbReference type="GO" id="GO:0016491">
    <property type="term" value="F:oxidoreductase activity"/>
    <property type="evidence" value="ECO:0007669"/>
    <property type="project" value="UniProtKB-KW"/>
</dbReference>
<dbReference type="AlphaFoldDB" id="A0A644XNX7"/>
<dbReference type="InterPro" id="IPR004017">
    <property type="entry name" value="Cys_rich_dom"/>
</dbReference>
<evidence type="ECO:0000256" key="2">
    <source>
        <dbReference type="ARBA" id="ARBA00022723"/>
    </source>
</evidence>
<accession>A0A644XNX7</accession>
<keyword evidence="4" id="KW-0408">Iron</keyword>
<feature type="domain" description="4Fe-4S ferredoxin-type" evidence="6">
    <location>
        <begin position="355"/>
        <end position="385"/>
    </location>
</feature>
<reference evidence="7" key="1">
    <citation type="submission" date="2019-08" db="EMBL/GenBank/DDBJ databases">
        <authorList>
            <person name="Kucharzyk K."/>
            <person name="Murdoch R.W."/>
            <person name="Higgins S."/>
            <person name="Loffler F."/>
        </authorList>
    </citation>
    <scope>NUCLEOTIDE SEQUENCE</scope>
</reference>
<dbReference type="InterPro" id="IPR017900">
    <property type="entry name" value="4Fe4S_Fe_S_CS"/>
</dbReference>
<evidence type="ECO:0000313" key="7">
    <source>
        <dbReference type="EMBL" id="MPM15784.1"/>
    </source>
</evidence>
<dbReference type="PANTHER" id="PTHR43255">
    <property type="entry name" value="IRON-SULFUR-BINDING OXIDOREDUCTASE FADF-RELATED-RELATED"/>
    <property type="match status" value="1"/>
</dbReference>
<dbReference type="Pfam" id="PF02754">
    <property type="entry name" value="CCG"/>
    <property type="match status" value="2"/>
</dbReference>
<keyword evidence="3" id="KW-0560">Oxidoreductase</keyword>
<gene>
    <name evidence="7" type="ORF">SDC9_62156</name>
</gene>
<dbReference type="SUPFAM" id="SSF46548">
    <property type="entry name" value="alpha-helical ferredoxin"/>
    <property type="match status" value="2"/>
</dbReference>
<evidence type="ECO:0000256" key="3">
    <source>
        <dbReference type="ARBA" id="ARBA00023002"/>
    </source>
</evidence>
<dbReference type="EMBL" id="VSSQ01002499">
    <property type="protein sequence ID" value="MPM15784.1"/>
    <property type="molecule type" value="Genomic_DNA"/>
</dbReference>
<evidence type="ECO:0000256" key="5">
    <source>
        <dbReference type="ARBA" id="ARBA00023014"/>
    </source>
</evidence>
<dbReference type="Gene3D" id="1.10.1060.10">
    <property type="entry name" value="Alpha-helical ferredoxin"/>
    <property type="match status" value="2"/>
</dbReference>
<dbReference type="GO" id="GO:0005886">
    <property type="term" value="C:plasma membrane"/>
    <property type="evidence" value="ECO:0007669"/>
    <property type="project" value="TreeGrafter"/>
</dbReference>
<dbReference type="Pfam" id="PF13534">
    <property type="entry name" value="Fer4_17"/>
    <property type="match status" value="1"/>
</dbReference>
<sequence length="759" mass="82877">MDKFKERSTRTYRQKQMLSKAELEVRENVCIYDEPAFCSAACPLKLDGRAFVGKIQAGDFTAARAMLERIAPFPLILAGGCESPCSAACRLSEVGEGIDMSALERAAMKYGAPKGGRGMFKMKKSKTAAIIGADLFTLALAGELAAKSYPVTYFVEEPDAAALMAGCAPLLDKEALKAETERLYGMDIDLKFGSSLDREFFGRAKETYDILALSGEVRKKLLEEEPDPVTLVCTESGVVAPTAEAASGTLAALYCAKRAALSVDRLSQGMAPTVSRGVEGPVTSRLYTDMSNVTPTKKVPEGEGYTREEAKEEAGRCIQCRCEECFKGCAYLAHYGKSPRALTREIYNNVSIIMGDHMMNKPINSCALCGQCSVTCPYGYDMADICHMARENMVATGKMPLAPHEFALYDMLFSNGEAFLARPQKKDKPSNYVFFPGCQTAALSPKTVAAAYKDLAVRLPGGVALMLGCCGAIADWAGRYELLGETTEFLKSELAKLGDPEIIAGCPNCKKTLEKTLHRKVLNIYKVLADLGVSPPQSDEGRKVVLHDACGARGDPAMRAAVEKLAGKVGLTVEKAPYSGDRTPCCGYGGLVMYANREVAHEMAQKCTELEGPYVTYCMNCKDRFAREGKETAHILELVYGIKPGSPPDISEKRKNRLKLKKELLEECFGELMEEEIVDFPLKFTDEARVLMDDRMILDSDVIQVLKAYRKTGEAVLDGDAGLLTARTRIGNVTFWVVFEEKDGGYLVSRAYSHRMTVG</sequence>
<dbReference type="PROSITE" id="PS51379">
    <property type="entry name" value="4FE4S_FER_2"/>
    <property type="match status" value="1"/>
</dbReference>